<accession>A0A1F5SEM7</accession>
<evidence type="ECO:0000256" key="4">
    <source>
        <dbReference type="ARBA" id="ARBA00022679"/>
    </source>
</evidence>
<evidence type="ECO:0000313" key="10">
    <source>
        <dbReference type="Proteomes" id="UP000178367"/>
    </source>
</evidence>
<keyword evidence="5" id="KW-0418">Kinase</keyword>
<dbReference type="GO" id="GO:0004721">
    <property type="term" value="F:phosphoprotein phosphatase activity"/>
    <property type="evidence" value="ECO:0007669"/>
    <property type="project" value="TreeGrafter"/>
</dbReference>
<feature type="transmembrane region" description="Helical" evidence="7">
    <location>
        <begin position="159"/>
        <end position="180"/>
    </location>
</feature>
<dbReference type="InterPro" id="IPR003594">
    <property type="entry name" value="HATPase_dom"/>
</dbReference>
<dbReference type="InterPro" id="IPR005467">
    <property type="entry name" value="His_kinase_dom"/>
</dbReference>
<feature type="transmembrane region" description="Helical" evidence="7">
    <location>
        <begin position="63"/>
        <end position="85"/>
    </location>
</feature>
<dbReference type="Gene3D" id="3.30.565.10">
    <property type="entry name" value="Histidine kinase-like ATPase, C-terminal domain"/>
    <property type="match status" value="1"/>
</dbReference>
<sequence>MNARWFYVLGILCIGMITKQGGRTNVDFSYLSMISIALSVLALNTFFYAYLRRSLKENSITRLNILGFMQIAAELIAFTFVMHQAGGVESIALVFYFLPIVSAATLFGFRGGLISALISGLLVNLLVIFEYYGVIPHIYRYGVLSIEYQYLSISLIKTFTISIFYGIVGIFTGYGAKLLLARENALQNKTLSLTKEKNIVSSMIASFEDPIIFLDDGNNIEIFNPAAEQILGMKIADRGLKIGGNLNMDNFRKAAKTDFKVIQPKYESYELPFEEVSLYYQGKEMNYRVITAEVKGKDGRRYGNMKIFNNVTREKIIDKLKSEFISIAAHQLRTPLTVIKWITKSLMDGESGKINDEQKELLNKGYISNERMIELIDNLLKVSRMEDGKFDLKLTRVNLKKIIDEVVEDMGRIAKNKDVVLVLNEPELWPDIVIDPSQITLVMENLLDNAVKYTPPGRKVEISVGRESEYLKITVRDEGIGIPEKDRGRLFSKFYRSPNAIRVETEGNGLGLYIAKKIIDGHKGKIYVDSSEGKGSAFTVYLPLTTQVLHI</sequence>
<dbReference type="PANTHER" id="PTHR45453:SF1">
    <property type="entry name" value="PHOSPHATE REGULON SENSOR PROTEIN PHOR"/>
    <property type="match status" value="1"/>
</dbReference>
<dbReference type="InterPro" id="IPR050351">
    <property type="entry name" value="BphY/WalK/GraS-like"/>
</dbReference>
<dbReference type="Pfam" id="PF00512">
    <property type="entry name" value="HisKA"/>
    <property type="match status" value="1"/>
</dbReference>
<keyword evidence="4" id="KW-0808">Transferase</keyword>
<dbReference type="EC" id="2.7.13.3" evidence="2"/>
<dbReference type="PROSITE" id="PS50109">
    <property type="entry name" value="HIS_KIN"/>
    <property type="match status" value="1"/>
</dbReference>
<gene>
    <name evidence="9" type="ORF">A2227_07625</name>
</gene>
<dbReference type="Proteomes" id="UP000178367">
    <property type="component" value="Unassembled WGS sequence"/>
</dbReference>
<dbReference type="SMART" id="SM00388">
    <property type="entry name" value="HisKA"/>
    <property type="match status" value="1"/>
</dbReference>
<organism evidence="9 10">
    <name type="scientific">Candidatus Falkowbacteria bacterium RIFOXYA2_FULL_47_19</name>
    <dbReference type="NCBI Taxonomy" id="1797994"/>
    <lineage>
        <taxon>Bacteria</taxon>
        <taxon>Candidatus Falkowiibacteriota</taxon>
    </lineage>
</organism>
<dbReference type="InterPro" id="IPR004358">
    <property type="entry name" value="Sig_transdc_His_kin-like_C"/>
</dbReference>
<dbReference type="SUPFAM" id="SSF55874">
    <property type="entry name" value="ATPase domain of HSP90 chaperone/DNA topoisomerase II/histidine kinase"/>
    <property type="match status" value="1"/>
</dbReference>
<keyword evidence="7" id="KW-0472">Membrane</keyword>
<dbReference type="Gene3D" id="1.10.287.130">
    <property type="match status" value="1"/>
</dbReference>
<dbReference type="GO" id="GO:0016036">
    <property type="term" value="P:cellular response to phosphate starvation"/>
    <property type="evidence" value="ECO:0007669"/>
    <property type="project" value="TreeGrafter"/>
</dbReference>
<evidence type="ECO:0000256" key="6">
    <source>
        <dbReference type="ARBA" id="ARBA00023012"/>
    </source>
</evidence>
<feature type="transmembrane region" description="Helical" evidence="7">
    <location>
        <begin position="5"/>
        <end position="22"/>
    </location>
</feature>
<keyword evidence="6" id="KW-0902">Two-component regulatory system</keyword>
<comment type="catalytic activity">
    <reaction evidence="1">
        <text>ATP + protein L-histidine = ADP + protein N-phospho-L-histidine.</text>
        <dbReference type="EC" id="2.7.13.3"/>
    </reaction>
</comment>
<comment type="caution">
    <text evidence="9">The sequence shown here is derived from an EMBL/GenBank/DDBJ whole genome shotgun (WGS) entry which is preliminary data.</text>
</comment>
<evidence type="ECO:0000256" key="7">
    <source>
        <dbReference type="SAM" id="Phobius"/>
    </source>
</evidence>
<dbReference type="AlphaFoldDB" id="A0A1F5SEM7"/>
<proteinExistence type="predicted"/>
<keyword evidence="7" id="KW-1133">Transmembrane helix</keyword>
<dbReference type="STRING" id="1797994.A2227_07625"/>
<keyword evidence="3" id="KW-0597">Phosphoprotein</keyword>
<feature type="transmembrane region" description="Helical" evidence="7">
    <location>
        <begin position="91"/>
        <end position="109"/>
    </location>
</feature>
<feature type="domain" description="Histidine kinase" evidence="8">
    <location>
        <begin position="327"/>
        <end position="546"/>
    </location>
</feature>
<dbReference type="FunFam" id="3.30.565.10:FF:000006">
    <property type="entry name" value="Sensor histidine kinase WalK"/>
    <property type="match status" value="1"/>
</dbReference>
<name>A0A1F5SEM7_9BACT</name>
<dbReference type="InterPro" id="IPR036097">
    <property type="entry name" value="HisK_dim/P_sf"/>
</dbReference>
<evidence type="ECO:0000256" key="1">
    <source>
        <dbReference type="ARBA" id="ARBA00000085"/>
    </source>
</evidence>
<dbReference type="GO" id="GO:0000155">
    <property type="term" value="F:phosphorelay sensor kinase activity"/>
    <property type="evidence" value="ECO:0007669"/>
    <property type="project" value="InterPro"/>
</dbReference>
<dbReference type="SUPFAM" id="SSF47384">
    <property type="entry name" value="Homodimeric domain of signal transducing histidine kinase"/>
    <property type="match status" value="1"/>
</dbReference>
<evidence type="ECO:0000256" key="2">
    <source>
        <dbReference type="ARBA" id="ARBA00012438"/>
    </source>
</evidence>
<dbReference type="EMBL" id="MFGB01000023">
    <property type="protein sequence ID" value="OGF25180.1"/>
    <property type="molecule type" value="Genomic_DNA"/>
</dbReference>
<evidence type="ECO:0000313" key="9">
    <source>
        <dbReference type="EMBL" id="OGF25180.1"/>
    </source>
</evidence>
<dbReference type="PRINTS" id="PR00344">
    <property type="entry name" value="BCTRLSENSOR"/>
</dbReference>
<dbReference type="InterPro" id="IPR003661">
    <property type="entry name" value="HisK_dim/P_dom"/>
</dbReference>
<dbReference type="InterPro" id="IPR036890">
    <property type="entry name" value="HATPase_C_sf"/>
</dbReference>
<dbReference type="CDD" id="cd00075">
    <property type="entry name" value="HATPase"/>
    <property type="match status" value="1"/>
</dbReference>
<keyword evidence="7" id="KW-0812">Transmembrane</keyword>
<reference evidence="9 10" key="1">
    <citation type="journal article" date="2016" name="Nat. Commun.">
        <title>Thousands of microbial genomes shed light on interconnected biogeochemical processes in an aquifer system.</title>
        <authorList>
            <person name="Anantharaman K."/>
            <person name="Brown C.T."/>
            <person name="Hug L.A."/>
            <person name="Sharon I."/>
            <person name="Castelle C.J."/>
            <person name="Probst A.J."/>
            <person name="Thomas B.C."/>
            <person name="Singh A."/>
            <person name="Wilkins M.J."/>
            <person name="Karaoz U."/>
            <person name="Brodie E.L."/>
            <person name="Williams K.H."/>
            <person name="Hubbard S.S."/>
            <person name="Banfield J.F."/>
        </authorList>
    </citation>
    <scope>NUCLEOTIDE SEQUENCE [LARGE SCALE GENOMIC DNA]</scope>
</reference>
<feature type="transmembrane region" description="Helical" evidence="7">
    <location>
        <begin position="116"/>
        <end position="139"/>
    </location>
</feature>
<dbReference type="PANTHER" id="PTHR45453">
    <property type="entry name" value="PHOSPHATE REGULON SENSOR PROTEIN PHOR"/>
    <property type="match status" value="1"/>
</dbReference>
<protein>
    <recommendedName>
        <fullName evidence="2">histidine kinase</fullName>
        <ecNumber evidence="2">2.7.13.3</ecNumber>
    </recommendedName>
</protein>
<dbReference type="Pfam" id="PF02518">
    <property type="entry name" value="HATPase_c"/>
    <property type="match status" value="1"/>
</dbReference>
<dbReference type="Gene3D" id="3.30.450.20">
    <property type="entry name" value="PAS domain"/>
    <property type="match status" value="1"/>
</dbReference>
<dbReference type="CDD" id="cd00082">
    <property type="entry name" value="HisKA"/>
    <property type="match status" value="1"/>
</dbReference>
<feature type="transmembrane region" description="Helical" evidence="7">
    <location>
        <begin position="28"/>
        <end position="51"/>
    </location>
</feature>
<dbReference type="SMART" id="SM00387">
    <property type="entry name" value="HATPase_c"/>
    <property type="match status" value="1"/>
</dbReference>
<evidence type="ECO:0000259" key="8">
    <source>
        <dbReference type="PROSITE" id="PS50109"/>
    </source>
</evidence>
<evidence type="ECO:0000256" key="3">
    <source>
        <dbReference type="ARBA" id="ARBA00022553"/>
    </source>
</evidence>
<dbReference type="GO" id="GO:0005886">
    <property type="term" value="C:plasma membrane"/>
    <property type="evidence" value="ECO:0007669"/>
    <property type="project" value="TreeGrafter"/>
</dbReference>
<evidence type="ECO:0000256" key="5">
    <source>
        <dbReference type="ARBA" id="ARBA00022777"/>
    </source>
</evidence>